<protein>
    <submittedName>
        <fullName evidence="1">Uncharacterized protein</fullName>
    </submittedName>
</protein>
<gene>
    <name evidence="1" type="ORF">TVY486_0201790</name>
</gene>
<dbReference type="VEuPathDB" id="TriTrypDB:TvY486_0201790"/>
<accession>G0TS41</accession>
<organism evidence="1">
    <name type="scientific">Trypanosoma vivax (strain Y486)</name>
    <dbReference type="NCBI Taxonomy" id="1055687"/>
    <lineage>
        <taxon>Eukaryota</taxon>
        <taxon>Discoba</taxon>
        <taxon>Euglenozoa</taxon>
        <taxon>Kinetoplastea</taxon>
        <taxon>Metakinetoplastina</taxon>
        <taxon>Trypanosomatida</taxon>
        <taxon>Trypanosomatidae</taxon>
        <taxon>Trypanosoma</taxon>
        <taxon>Duttonella</taxon>
    </lineage>
</organism>
<reference evidence="1" key="1">
    <citation type="journal article" date="2012" name="Proc. Natl. Acad. Sci. U.S.A.">
        <title>Antigenic diversity is generated by distinct evolutionary mechanisms in African trypanosome species.</title>
        <authorList>
            <person name="Jackson A.P."/>
            <person name="Berry A."/>
            <person name="Aslett M."/>
            <person name="Allison H.C."/>
            <person name="Burton P."/>
            <person name="Vavrova-Anderson J."/>
            <person name="Brown R."/>
            <person name="Browne H."/>
            <person name="Corton N."/>
            <person name="Hauser H."/>
            <person name="Gamble J."/>
            <person name="Gilderthorp R."/>
            <person name="Marcello L."/>
            <person name="McQuillan J."/>
            <person name="Otto T.D."/>
            <person name="Quail M.A."/>
            <person name="Sanders M.J."/>
            <person name="van Tonder A."/>
            <person name="Ginger M.L."/>
            <person name="Field M.C."/>
            <person name="Barry J.D."/>
            <person name="Hertz-Fowler C."/>
            <person name="Berriman M."/>
        </authorList>
    </citation>
    <scope>NUCLEOTIDE SEQUENCE</scope>
    <source>
        <strain evidence="1">Y486</strain>
    </source>
</reference>
<name>G0TS41_TRYVY</name>
<dbReference type="OMA" id="YNCAGLP"/>
<sequence>MQRPQSVVLDRPTRAPESKLPQAVVEKEIKVGNYCASSGRAMTEQMENSIRLLRGFCATLHLCNEEIEGALLTLGVPTVHTLISSITSVMEGLDSVAGTCKALCDSHQEEVRQREELYSLLSTMYVALKDRHDALERELRDVIAERDHKAASFDKAVEYIETAVAERAIWQEENGYNCAGLPLVERKFAERCQEVFGAFDKIVLETQCKTVDTVDSSLPALEMSTAVMKRLEHRENCRHATGMPSARLNYVPPKDEVALLREVLEMGTESRTLQWDIREERRKLDETGKKVREVCVVTLASLRSMRRELESFKKWLKSLEQRGEPFSANFKRYCSLMSQRERLLSSTSVESMPAAVT</sequence>
<dbReference type="AlphaFoldDB" id="G0TS41"/>
<proteinExistence type="predicted"/>
<dbReference type="EMBL" id="HE573018">
    <property type="protein sequence ID" value="CCC46765.1"/>
    <property type="molecule type" value="Genomic_DNA"/>
</dbReference>
<evidence type="ECO:0000313" key="1">
    <source>
        <dbReference type="EMBL" id="CCC46765.1"/>
    </source>
</evidence>